<dbReference type="Pfam" id="PF07931">
    <property type="entry name" value="CPT"/>
    <property type="match status" value="1"/>
</dbReference>
<dbReference type="InterPro" id="IPR027417">
    <property type="entry name" value="P-loop_NTPase"/>
</dbReference>
<dbReference type="PIRSF" id="PIRSF007531">
    <property type="entry name" value="CPT"/>
    <property type="match status" value="1"/>
</dbReference>
<evidence type="ECO:0000313" key="2">
    <source>
        <dbReference type="Proteomes" id="UP000635384"/>
    </source>
</evidence>
<keyword evidence="2" id="KW-1185">Reference proteome</keyword>
<organism evidence="1 2">
    <name type="scientific">Erythrobacter rubeus</name>
    <dbReference type="NCBI Taxonomy" id="2760803"/>
    <lineage>
        <taxon>Bacteria</taxon>
        <taxon>Pseudomonadati</taxon>
        <taxon>Pseudomonadota</taxon>
        <taxon>Alphaproteobacteria</taxon>
        <taxon>Sphingomonadales</taxon>
        <taxon>Erythrobacteraceae</taxon>
        <taxon>Erythrobacter/Porphyrobacter group</taxon>
        <taxon>Erythrobacter</taxon>
    </lineage>
</organism>
<reference evidence="1 2" key="1">
    <citation type="submission" date="2020-09" db="EMBL/GenBank/DDBJ databases">
        <authorList>
            <person name="Yoon J.-W."/>
        </authorList>
    </citation>
    <scope>NUCLEOTIDE SEQUENCE [LARGE SCALE GENOMIC DNA]</scope>
    <source>
        <strain evidence="1 2">KMU-140</strain>
    </source>
</reference>
<evidence type="ECO:0000313" key="1">
    <source>
        <dbReference type="EMBL" id="MBD2842069.1"/>
    </source>
</evidence>
<accession>A0ABR8KQ95</accession>
<dbReference type="SUPFAM" id="SSF52540">
    <property type="entry name" value="P-loop containing nucleoside triphosphate hydrolases"/>
    <property type="match status" value="1"/>
</dbReference>
<dbReference type="InterPro" id="IPR012853">
    <property type="entry name" value="CPT"/>
</dbReference>
<gene>
    <name evidence="1" type="ORF">IB285_07340</name>
</gene>
<name>A0ABR8KQ95_9SPHN</name>
<dbReference type="Gene3D" id="3.40.50.300">
    <property type="entry name" value="P-loop containing nucleotide triphosphate hydrolases"/>
    <property type="match status" value="1"/>
</dbReference>
<dbReference type="RefSeq" id="WP_190787564.1">
    <property type="nucleotide sequence ID" value="NZ_JACXLC010000001.1"/>
</dbReference>
<sequence>MSARVIILNGVSSAGKSSLAKAIQDQADTTFLHVEMDAFISFLPNGHEFKPEWFRLDKVDGGSGELPRISNGPRGEALLSVMRQFVIEAAQKGLDLVVDEVCYAAEMDVYRRGLNGCDAHIWKVTAPLDVIEAREKARGDRLIGLARGQSTDLHQGIAYDGEIDTSTASPCELAATILAQL</sequence>
<dbReference type="Proteomes" id="UP000635384">
    <property type="component" value="Unassembled WGS sequence"/>
</dbReference>
<protein>
    <submittedName>
        <fullName evidence="1">Chloramphenicol phosphotransferase</fullName>
    </submittedName>
</protein>
<proteinExistence type="predicted"/>
<comment type="caution">
    <text evidence="1">The sequence shown here is derived from an EMBL/GenBank/DDBJ whole genome shotgun (WGS) entry which is preliminary data.</text>
</comment>
<dbReference type="EMBL" id="JACXLC010000001">
    <property type="protein sequence ID" value="MBD2842069.1"/>
    <property type="molecule type" value="Genomic_DNA"/>
</dbReference>